<dbReference type="InterPro" id="IPR000611">
    <property type="entry name" value="NPY_rcpt"/>
</dbReference>
<dbReference type="HOGENOM" id="CLU_009579_6_0_1"/>
<evidence type="ECO:0000256" key="9">
    <source>
        <dbReference type="RuleBase" id="RU000688"/>
    </source>
</evidence>
<sequence length="292" mass="33470">PVWEAGVKIASYMVIIVMALIGNLLVLVTVARTRRLHTTTNFYIVNLAVSDLLVTLMCTWVHLVDDLTEGWVLGAFFCKFNTFAQVLALVSSILTLTLIACDRFFGIMFAMRAHLTERRARTFILLIWICSVGASAPLLVYRRQEVRVWANHTEIWCDDAWPRDTHSTARQLYYTFISLVLYFVPIAVMSIAYSVIICKLWSRLPPGEQLSATAHSQVQLKRKVVKMLIILLSSFAFCWFPFQVNILYAEHRPNKQSQWYGQFQYASTLLAYANSAINPIIYTCFNDSFRKG</sequence>
<dbReference type="PANTHER" id="PTHR45695:SF28">
    <property type="entry name" value="G-PROTEIN COUPLED RECEPTORS FAMILY 1 PROFILE DOMAIN-CONTAINING PROTEIN"/>
    <property type="match status" value="1"/>
</dbReference>
<reference evidence="14" key="1">
    <citation type="submission" date="2012-12" db="EMBL/GenBank/DDBJ databases">
        <authorList>
            <person name="Hellsten U."/>
            <person name="Grimwood J."/>
            <person name="Chapman J.A."/>
            <person name="Shapiro H."/>
            <person name="Aerts A."/>
            <person name="Otillar R.P."/>
            <person name="Terry A.Y."/>
            <person name="Boore J.L."/>
            <person name="Simakov O."/>
            <person name="Marletaz F."/>
            <person name="Cho S.-J."/>
            <person name="Edsinger-Gonzales E."/>
            <person name="Havlak P."/>
            <person name="Kuo D.-H."/>
            <person name="Larsson T."/>
            <person name="Lv J."/>
            <person name="Arendt D."/>
            <person name="Savage R."/>
            <person name="Osoegawa K."/>
            <person name="de Jong P."/>
            <person name="Lindberg D.R."/>
            <person name="Seaver E.C."/>
            <person name="Weisblat D.A."/>
            <person name="Putnam N.H."/>
            <person name="Grigoriev I.V."/>
            <person name="Rokhsar D.S."/>
        </authorList>
    </citation>
    <scope>NUCLEOTIDE SEQUENCE</scope>
    <source>
        <strain evidence="14">I ESC-2004</strain>
    </source>
</reference>
<dbReference type="PROSITE" id="PS00237">
    <property type="entry name" value="G_PROTEIN_RECEP_F1_1"/>
    <property type="match status" value="1"/>
</dbReference>
<dbReference type="PANTHER" id="PTHR45695">
    <property type="entry name" value="LEUCOKININ RECEPTOR-RELATED"/>
    <property type="match status" value="1"/>
</dbReference>
<dbReference type="PRINTS" id="PR00237">
    <property type="entry name" value="GPCRRHODOPSN"/>
</dbReference>
<feature type="non-terminal residue" evidence="12">
    <location>
        <position position="292"/>
    </location>
</feature>
<evidence type="ECO:0000313" key="14">
    <source>
        <dbReference type="Proteomes" id="UP000014760"/>
    </source>
</evidence>
<feature type="transmembrane region" description="Helical" evidence="10">
    <location>
        <begin position="122"/>
        <end position="141"/>
    </location>
</feature>
<dbReference type="OrthoDB" id="5975505at2759"/>
<dbReference type="Gene3D" id="1.20.1070.10">
    <property type="entry name" value="Rhodopsin 7-helix transmembrane proteins"/>
    <property type="match status" value="1"/>
</dbReference>
<dbReference type="EnsemblMetazoa" id="CapteT62906">
    <property type="protein sequence ID" value="CapteP62906"/>
    <property type="gene ID" value="CapteG62906"/>
</dbReference>
<keyword evidence="14" id="KW-1185">Reference proteome</keyword>
<keyword evidence="3 9" id="KW-0812">Transmembrane</keyword>
<accession>R7VLE5</accession>
<feature type="transmembrane region" description="Helical" evidence="10">
    <location>
        <begin position="262"/>
        <end position="285"/>
    </location>
</feature>
<dbReference type="Pfam" id="PF00001">
    <property type="entry name" value="7tm_1"/>
    <property type="match status" value="1"/>
</dbReference>
<dbReference type="GO" id="GO:0004983">
    <property type="term" value="F:neuropeptide Y receptor activity"/>
    <property type="evidence" value="ECO:0007669"/>
    <property type="project" value="InterPro"/>
</dbReference>
<dbReference type="PROSITE" id="PS50262">
    <property type="entry name" value="G_PROTEIN_RECEP_F1_2"/>
    <property type="match status" value="1"/>
</dbReference>
<feature type="transmembrane region" description="Helical" evidence="10">
    <location>
        <begin position="43"/>
        <end position="63"/>
    </location>
</feature>
<dbReference type="EMBL" id="AMQN01016819">
    <property type="status" value="NOT_ANNOTATED_CDS"/>
    <property type="molecule type" value="Genomic_DNA"/>
</dbReference>
<evidence type="ECO:0000256" key="4">
    <source>
        <dbReference type="ARBA" id="ARBA00022989"/>
    </source>
</evidence>
<feature type="transmembrane region" description="Helical" evidence="10">
    <location>
        <begin position="172"/>
        <end position="196"/>
    </location>
</feature>
<dbReference type="SUPFAM" id="SSF81321">
    <property type="entry name" value="Family A G protein-coupled receptor-like"/>
    <property type="match status" value="1"/>
</dbReference>
<dbReference type="SMART" id="SM01381">
    <property type="entry name" value="7TM_GPCR_Srsx"/>
    <property type="match status" value="1"/>
</dbReference>
<dbReference type="InterPro" id="IPR000276">
    <property type="entry name" value="GPCR_Rhodpsn"/>
</dbReference>
<proteinExistence type="inferred from homology"/>
<evidence type="ECO:0000313" key="12">
    <source>
        <dbReference type="EMBL" id="ELU17570.1"/>
    </source>
</evidence>
<keyword evidence="5 9" id="KW-0297">G-protein coupled receptor</keyword>
<feature type="transmembrane region" description="Helical" evidence="10">
    <location>
        <begin position="224"/>
        <end position="242"/>
    </location>
</feature>
<dbReference type="Proteomes" id="UP000014760">
    <property type="component" value="Unassembled WGS sequence"/>
</dbReference>
<dbReference type="GO" id="GO:0005886">
    <property type="term" value="C:plasma membrane"/>
    <property type="evidence" value="ECO:0007669"/>
    <property type="project" value="TreeGrafter"/>
</dbReference>
<keyword evidence="8 9" id="KW-0807">Transducer</keyword>
<evidence type="ECO:0000256" key="3">
    <source>
        <dbReference type="ARBA" id="ARBA00022692"/>
    </source>
</evidence>
<dbReference type="AlphaFoldDB" id="R7VLE5"/>
<dbReference type="OMA" id="WAPFQIT"/>
<organism evidence="12">
    <name type="scientific">Capitella teleta</name>
    <name type="common">Polychaete worm</name>
    <dbReference type="NCBI Taxonomy" id="283909"/>
    <lineage>
        <taxon>Eukaryota</taxon>
        <taxon>Metazoa</taxon>
        <taxon>Spiralia</taxon>
        <taxon>Lophotrochozoa</taxon>
        <taxon>Annelida</taxon>
        <taxon>Polychaeta</taxon>
        <taxon>Sedentaria</taxon>
        <taxon>Scolecida</taxon>
        <taxon>Capitellidae</taxon>
        <taxon>Capitella</taxon>
    </lineage>
</organism>
<reference evidence="12 14" key="2">
    <citation type="journal article" date="2013" name="Nature">
        <title>Insights into bilaterian evolution from three spiralian genomes.</title>
        <authorList>
            <person name="Simakov O."/>
            <person name="Marletaz F."/>
            <person name="Cho S.J."/>
            <person name="Edsinger-Gonzales E."/>
            <person name="Havlak P."/>
            <person name="Hellsten U."/>
            <person name="Kuo D.H."/>
            <person name="Larsson T."/>
            <person name="Lv J."/>
            <person name="Arendt D."/>
            <person name="Savage R."/>
            <person name="Osoegawa K."/>
            <person name="de Jong P."/>
            <person name="Grimwood J."/>
            <person name="Chapman J.A."/>
            <person name="Shapiro H."/>
            <person name="Aerts A."/>
            <person name="Otillar R.P."/>
            <person name="Terry A.Y."/>
            <person name="Boore J.L."/>
            <person name="Grigoriev I.V."/>
            <person name="Lindberg D.R."/>
            <person name="Seaver E.C."/>
            <person name="Weisblat D.A."/>
            <person name="Putnam N.H."/>
            <person name="Rokhsar D.S."/>
        </authorList>
    </citation>
    <scope>NUCLEOTIDE SEQUENCE</scope>
    <source>
        <strain evidence="12 14">I ESC-2004</strain>
    </source>
</reference>
<keyword evidence="7 9" id="KW-0675">Receptor</keyword>
<evidence type="ECO:0000256" key="6">
    <source>
        <dbReference type="ARBA" id="ARBA00023136"/>
    </source>
</evidence>
<protein>
    <recommendedName>
        <fullName evidence="11">G-protein coupled receptors family 1 profile domain-containing protein</fullName>
    </recommendedName>
</protein>
<feature type="transmembrane region" description="Helical" evidence="10">
    <location>
        <begin position="83"/>
        <end position="101"/>
    </location>
</feature>
<feature type="non-terminal residue" evidence="12">
    <location>
        <position position="1"/>
    </location>
</feature>
<feature type="domain" description="G-protein coupled receptors family 1 profile" evidence="11">
    <location>
        <begin position="22"/>
        <end position="282"/>
    </location>
</feature>
<dbReference type="FunFam" id="1.20.1070.10:FF:000291">
    <property type="entry name" value="Predicted protein"/>
    <property type="match status" value="1"/>
</dbReference>
<feature type="transmembrane region" description="Helical" evidence="10">
    <location>
        <begin position="12"/>
        <end position="31"/>
    </location>
</feature>
<dbReference type="PRINTS" id="PR01012">
    <property type="entry name" value="NRPEPTIDEYR"/>
</dbReference>
<evidence type="ECO:0000256" key="8">
    <source>
        <dbReference type="ARBA" id="ARBA00023224"/>
    </source>
</evidence>
<evidence type="ECO:0000256" key="2">
    <source>
        <dbReference type="ARBA" id="ARBA00010663"/>
    </source>
</evidence>
<evidence type="ECO:0000256" key="5">
    <source>
        <dbReference type="ARBA" id="ARBA00023040"/>
    </source>
</evidence>
<dbReference type="EMBL" id="AMQN01016820">
    <property type="status" value="NOT_ANNOTATED_CDS"/>
    <property type="molecule type" value="Genomic_DNA"/>
</dbReference>
<comment type="subcellular location">
    <subcellularLocation>
        <location evidence="1">Membrane</location>
        <topology evidence="1">Multi-pass membrane protein</topology>
    </subcellularLocation>
</comment>
<evidence type="ECO:0000256" key="10">
    <source>
        <dbReference type="SAM" id="Phobius"/>
    </source>
</evidence>
<dbReference type="STRING" id="283909.R7VLE5"/>
<comment type="similarity">
    <text evidence="2 9">Belongs to the G-protein coupled receptor 1 family.</text>
</comment>
<evidence type="ECO:0000259" key="11">
    <source>
        <dbReference type="PROSITE" id="PS50262"/>
    </source>
</evidence>
<name>R7VLE5_CAPTE</name>
<evidence type="ECO:0000256" key="7">
    <source>
        <dbReference type="ARBA" id="ARBA00023170"/>
    </source>
</evidence>
<dbReference type="EMBL" id="KB292442">
    <property type="protein sequence ID" value="ELU17570.1"/>
    <property type="molecule type" value="Genomic_DNA"/>
</dbReference>
<reference evidence="13" key="3">
    <citation type="submission" date="2015-06" db="UniProtKB">
        <authorList>
            <consortium name="EnsemblMetazoa"/>
        </authorList>
    </citation>
    <scope>IDENTIFICATION</scope>
</reference>
<evidence type="ECO:0000313" key="13">
    <source>
        <dbReference type="EnsemblMetazoa" id="CapteP62906"/>
    </source>
</evidence>
<gene>
    <name evidence="12" type="ORF">CAPTEDRAFT_62906</name>
</gene>
<keyword evidence="6 10" id="KW-0472">Membrane</keyword>
<dbReference type="InterPro" id="IPR017452">
    <property type="entry name" value="GPCR_Rhodpsn_7TM"/>
</dbReference>
<keyword evidence="4 10" id="KW-1133">Transmembrane helix</keyword>
<evidence type="ECO:0000256" key="1">
    <source>
        <dbReference type="ARBA" id="ARBA00004141"/>
    </source>
</evidence>